<dbReference type="Gene3D" id="2.60.40.790">
    <property type="match status" value="1"/>
</dbReference>
<dbReference type="InterPro" id="IPR002068">
    <property type="entry name" value="A-crystallin/Hsp20_dom"/>
</dbReference>
<dbReference type="PRINTS" id="PR00299">
    <property type="entry name" value="ACRYSTALLIN"/>
</dbReference>
<dbReference type="SUPFAM" id="SSF49764">
    <property type="entry name" value="HSP20-like chaperones"/>
    <property type="match status" value="1"/>
</dbReference>
<dbReference type="STRING" id="6265.A0A0B2USZ1"/>
<evidence type="ECO:0000256" key="2">
    <source>
        <dbReference type="RuleBase" id="RU003616"/>
    </source>
</evidence>
<evidence type="ECO:0000313" key="6">
    <source>
        <dbReference type="Proteomes" id="UP000031036"/>
    </source>
</evidence>
<dbReference type="PANTHER" id="PTHR45640:SF24">
    <property type="entry name" value="SHSP DOMAIN-CONTAINING PROTEIN"/>
    <property type="match status" value="1"/>
</dbReference>
<dbReference type="Proteomes" id="UP000031036">
    <property type="component" value="Unassembled WGS sequence"/>
</dbReference>
<dbReference type="PROSITE" id="PS01031">
    <property type="entry name" value="SHSP"/>
    <property type="match status" value="1"/>
</dbReference>
<dbReference type="Pfam" id="PF00011">
    <property type="entry name" value="HSP20"/>
    <property type="match status" value="1"/>
</dbReference>
<dbReference type="GO" id="GO:0005634">
    <property type="term" value="C:nucleus"/>
    <property type="evidence" value="ECO:0007669"/>
    <property type="project" value="TreeGrafter"/>
</dbReference>
<dbReference type="GO" id="GO:0051082">
    <property type="term" value="F:unfolded protein binding"/>
    <property type="evidence" value="ECO:0007669"/>
    <property type="project" value="TreeGrafter"/>
</dbReference>
<feature type="domain" description="SHSP" evidence="4">
    <location>
        <begin position="125"/>
        <end position="231"/>
    </location>
</feature>
<gene>
    <name evidence="5" type="primary">hsp-16.48</name>
    <name evidence="5" type="ORF">Tcan_03960</name>
</gene>
<dbReference type="PANTHER" id="PTHR45640">
    <property type="entry name" value="HEAT SHOCK PROTEIN HSP-12.2-RELATED"/>
    <property type="match status" value="1"/>
</dbReference>
<accession>A0A0B2USZ1</accession>
<evidence type="ECO:0000259" key="4">
    <source>
        <dbReference type="PROSITE" id="PS01031"/>
    </source>
</evidence>
<dbReference type="GO" id="GO:0005737">
    <property type="term" value="C:cytoplasm"/>
    <property type="evidence" value="ECO:0007669"/>
    <property type="project" value="TreeGrafter"/>
</dbReference>
<name>A0A0B2USZ1_TOXCA</name>
<comment type="similarity">
    <text evidence="1 2">Belongs to the small heat shock protein (HSP20) family.</text>
</comment>
<dbReference type="AlphaFoldDB" id="A0A0B2USZ1"/>
<dbReference type="EMBL" id="JPKZ01003284">
    <property type="protein sequence ID" value="KHN72227.1"/>
    <property type="molecule type" value="Genomic_DNA"/>
</dbReference>
<keyword evidence="6" id="KW-1185">Reference proteome</keyword>
<dbReference type="OrthoDB" id="1431247at2759"/>
<comment type="caution">
    <text evidence="5">The sequence shown here is derived from an EMBL/GenBank/DDBJ whole genome shotgun (WGS) entry which is preliminary data.</text>
</comment>
<sequence length="245" mass="28186">MSRIYESGEYYQKVKEIGNGLEREYLEEEKWRRGDQFEDKLFNRRISPLYEDSSRFSQPSSFLNTERSFIDDRDFQQPSTRTTNYHDDLRLNERARRKHPMPPAHRDGPPLYSIVNTETVRSRPGSPQVVAGPGEIVNTEHGFTIELDVKHFQPQDIKVTLTGNTLSVVGDRLEDDTTSSQTLRRSFTRKYSIPHDVRLSSISSYMTSSGLLIIRGSRKGWKETEISVHVAPPERHTASSVISIV</sequence>
<dbReference type="CDD" id="cd06526">
    <property type="entry name" value="metazoan_ACD"/>
    <property type="match status" value="1"/>
</dbReference>
<feature type="region of interest" description="Disordered" evidence="3">
    <location>
        <begin position="67"/>
        <end position="87"/>
    </location>
</feature>
<evidence type="ECO:0000256" key="1">
    <source>
        <dbReference type="PROSITE-ProRule" id="PRU00285"/>
    </source>
</evidence>
<reference evidence="5 6" key="1">
    <citation type="submission" date="2014-11" db="EMBL/GenBank/DDBJ databases">
        <title>Genetic blueprint of the zoonotic pathogen Toxocara canis.</title>
        <authorList>
            <person name="Zhu X.-Q."/>
            <person name="Korhonen P.K."/>
            <person name="Cai H."/>
            <person name="Young N.D."/>
            <person name="Nejsum P."/>
            <person name="von Samson-Himmelstjerna G."/>
            <person name="Boag P.R."/>
            <person name="Tan P."/>
            <person name="Li Q."/>
            <person name="Min J."/>
            <person name="Yang Y."/>
            <person name="Wang X."/>
            <person name="Fang X."/>
            <person name="Hall R.S."/>
            <person name="Hofmann A."/>
            <person name="Sternberg P.W."/>
            <person name="Jex A.R."/>
            <person name="Gasser R.B."/>
        </authorList>
    </citation>
    <scope>NUCLEOTIDE SEQUENCE [LARGE SCALE GENOMIC DNA]</scope>
    <source>
        <strain evidence="5">PN_DK_2014</strain>
    </source>
</reference>
<proteinExistence type="inferred from homology"/>
<dbReference type="GO" id="GO:0009408">
    <property type="term" value="P:response to heat"/>
    <property type="evidence" value="ECO:0007669"/>
    <property type="project" value="TreeGrafter"/>
</dbReference>
<dbReference type="InterPro" id="IPR001436">
    <property type="entry name" value="Alpha-crystallin/sHSP_animal"/>
</dbReference>
<organism evidence="5 6">
    <name type="scientific">Toxocara canis</name>
    <name type="common">Canine roundworm</name>
    <dbReference type="NCBI Taxonomy" id="6265"/>
    <lineage>
        <taxon>Eukaryota</taxon>
        <taxon>Metazoa</taxon>
        <taxon>Ecdysozoa</taxon>
        <taxon>Nematoda</taxon>
        <taxon>Chromadorea</taxon>
        <taxon>Rhabditida</taxon>
        <taxon>Spirurina</taxon>
        <taxon>Ascaridomorpha</taxon>
        <taxon>Ascaridoidea</taxon>
        <taxon>Toxocaridae</taxon>
        <taxon>Toxocara</taxon>
    </lineage>
</organism>
<protein>
    <submittedName>
        <fullName evidence="5">Heat shock protein Hsp-16.48/Hsp-16.49</fullName>
    </submittedName>
</protein>
<evidence type="ECO:0000256" key="3">
    <source>
        <dbReference type="SAM" id="MobiDB-lite"/>
    </source>
</evidence>
<dbReference type="InterPro" id="IPR008978">
    <property type="entry name" value="HSP20-like_chaperone"/>
</dbReference>
<dbReference type="GO" id="GO:0042026">
    <property type="term" value="P:protein refolding"/>
    <property type="evidence" value="ECO:0007669"/>
    <property type="project" value="TreeGrafter"/>
</dbReference>
<keyword evidence="5" id="KW-0346">Stress response</keyword>
<evidence type="ECO:0000313" key="5">
    <source>
        <dbReference type="EMBL" id="KHN72227.1"/>
    </source>
</evidence>